<keyword evidence="2" id="KW-1185">Reference proteome</keyword>
<organism evidence="1 2">
    <name type="scientific">Edaphochlamys debaryana</name>
    <dbReference type="NCBI Taxonomy" id="47281"/>
    <lineage>
        <taxon>Eukaryota</taxon>
        <taxon>Viridiplantae</taxon>
        <taxon>Chlorophyta</taxon>
        <taxon>core chlorophytes</taxon>
        <taxon>Chlorophyceae</taxon>
        <taxon>CS clade</taxon>
        <taxon>Chlamydomonadales</taxon>
        <taxon>Chlamydomonadales incertae sedis</taxon>
        <taxon>Edaphochlamys</taxon>
    </lineage>
</organism>
<reference evidence="1" key="1">
    <citation type="journal article" date="2020" name="bioRxiv">
        <title>Comparative genomics of Chlamydomonas.</title>
        <authorList>
            <person name="Craig R.J."/>
            <person name="Hasan A.R."/>
            <person name="Ness R.W."/>
            <person name="Keightley P.D."/>
        </authorList>
    </citation>
    <scope>NUCLEOTIDE SEQUENCE</scope>
    <source>
        <strain evidence="1">CCAP 11/70</strain>
    </source>
</reference>
<comment type="caution">
    <text evidence="1">The sequence shown here is derived from an EMBL/GenBank/DDBJ whole genome shotgun (WGS) entry which is preliminary data.</text>
</comment>
<evidence type="ECO:0000313" key="2">
    <source>
        <dbReference type="Proteomes" id="UP000612055"/>
    </source>
</evidence>
<dbReference type="Proteomes" id="UP000612055">
    <property type="component" value="Unassembled WGS sequence"/>
</dbReference>
<sequence length="283" mass="31954">MVTPGLLERLAKAKEQLDECGGYYRVLYIRQDEPANLTAAALDIKALQGAVGPGVVLPIGPPDFALVFGMEWGKLKKHDWLAESAKEEENATTGSFAWHHCDAPELVWYTVFAKKLPPAVEHVWVSEWDVGWLGSLPGILATFPREADYVCSTGTKTSLDPKEGWKWLSARTWLSDDKEVKQCYVMLTRYSFRLLSVFQVETKMRHFSFCESTVATMCARHSLWCSIHTFDKNSKVLAHNRHGRGMFGFSLKLDRQAFANLVKEIGTDWEKEGPGLLVHAVKY</sequence>
<evidence type="ECO:0000313" key="1">
    <source>
        <dbReference type="EMBL" id="KAG2490989.1"/>
    </source>
</evidence>
<protein>
    <submittedName>
        <fullName evidence="1">Uncharacterized protein</fullName>
    </submittedName>
</protein>
<dbReference type="AlphaFoldDB" id="A0A836BXA9"/>
<name>A0A836BXA9_9CHLO</name>
<dbReference type="EMBL" id="JAEHOE010000057">
    <property type="protein sequence ID" value="KAG2490989.1"/>
    <property type="molecule type" value="Genomic_DNA"/>
</dbReference>
<proteinExistence type="predicted"/>
<accession>A0A836BXA9</accession>
<gene>
    <name evidence="1" type="ORF">HYH03_010661</name>
</gene>